<protein>
    <submittedName>
        <fullName evidence="9">NNP family nitrate/nitrite transporter-like MFS transporter</fullName>
    </submittedName>
</protein>
<dbReference type="RefSeq" id="WP_239987170.1">
    <property type="nucleotide sequence ID" value="NZ_QAON01000015.1"/>
</dbReference>
<reference evidence="9 10" key="1">
    <citation type="submission" date="2018-04" db="EMBL/GenBank/DDBJ databases">
        <title>Genomic Encyclopedia of Archaeal and Bacterial Type Strains, Phase II (KMG-II): from individual species to whole genera.</title>
        <authorList>
            <person name="Goeker M."/>
        </authorList>
    </citation>
    <scope>NUCLEOTIDE SEQUENCE [LARGE SCALE GENOMIC DNA]</scope>
    <source>
        <strain evidence="9 10">DSM 5822</strain>
    </source>
</reference>
<dbReference type="GO" id="GO:0015112">
    <property type="term" value="F:nitrate transmembrane transporter activity"/>
    <property type="evidence" value="ECO:0007669"/>
    <property type="project" value="InterPro"/>
</dbReference>
<feature type="transmembrane region" description="Helical" evidence="7">
    <location>
        <begin position="58"/>
        <end position="76"/>
    </location>
</feature>
<proteinExistence type="inferred from homology"/>
<organism evidence="9 10">
    <name type="scientific">Agitococcus lubricus</name>
    <dbReference type="NCBI Taxonomy" id="1077255"/>
    <lineage>
        <taxon>Bacteria</taxon>
        <taxon>Pseudomonadati</taxon>
        <taxon>Pseudomonadota</taxon>
        <taxon>Gammaproteobacteria</taxon>
        <taxon>Moraxellales</taxon>
        <taxon>Moraxellaceae</taxon>
        <taxon>Agitococcus</taxon>
    </lineage>
</organism>
<dbReference type="PROSITE" id="PS50850">
    <property type="entry name" value="MFS"/>
    <property type="match status" value="1"/>
</dbReference>
<evidence type="ECO:0000256" key="4">
    <source>
        <dbReference type="ARBA" id="ARBA00022989"/>
    </source>
</evidence>
<gene>
    <name evidence="9" type="ORF">C8N29_11513</name>
</gene>
<dbReference type="AlphaFoldDB" id="A0A2T5IVK0"/>
<evidence type="ECO:0000313" key="10">
    <source>
        <dbReference type="Proteomes" id="UP000244223"/>
    </source>
</evidence>
<feature type="transmembrane region" description="Helical" evidence="7">
    <location>
        <begin position="96"/>
        <end position="115"/>
    </location>
</feature>
<dbReference type="Proteomes" id="UP000244223">
    <property type="component" value="Unassembled WGS sequence"/>
</dbReference>
<evidence type="ECO:0000256" key="2">
    <source>
        <dbReference type="ARBA" id="ARBA00008432"/>
    </source>
</evidence>
<dbReference type="GO" id="GO:0042128">
    <property type="term" value="P:nitrate assimilation"/>
    <property type="evidence" value="ECO:0007669"/>
    <property type="project" value="UniProtKB-KW"/>
</dbReference>
<dbReference type="InterPro" id="IPR036259">
    <property type="entry name" value="MFS_trans_sf"/>
</dbReference>
<accession>A0A2T5IVK0</accession>
<feature type="transmembrane region" description="Helical" evidence="7">
    <location>
        <begin position="402"/>
        <end position="420"/>
    </location>
</feature>
<dbReference type="SUPFAM" id="SSF103473">
    <property type="entry name" value="MFS general substrate transporter"/>
    <property type="match status" value="1"/>
</dbReference>
<evidence type="ECO:0000256" key="1">
    <source>
        <dbReference type="ARBA" id="ARBA00004141"/>
    </source>
</evidence>
<comment type="caution">
    <text evidence="9">The sequence shown here is derived from an EMBL/GenBank/DDBJ whole genome shotgun (WGS) entry which is preliminary data.</text>
</comment>
<feature type="transmembrane region" description="Helical" evidence="7">
    <location>
        <begin position="185"/>
        <end position="207"/>
    </location>
</feature>
<dbReference type="EMBL" id="QAON01000015">
    <property type="protein sequence ID" value="PTQ87928.1"/>
    <property type="molecule type" value="Genomic_DNA"/>
</dbReference>
<keyword evidence="4 7" id="KW-1133">Transmembrane helix</keyword>
<dbReference type="Pfam" id="PF07690">
    <property type="entry name" value="MFS_1"/>
    <property type="match status" value="2"/>
</dbReference>
<dbReference type="InterPro" id="IPR011701">
    <property type="entry name" value="MFS"/>
</dbReference>
<feature type="transmembrane region" description="Helical" evidence="7">
    <location>
        <begin position="489"/>
        <end position="507"/>
    </location>
</feature>
<feature type="transmembrane region" description="Helical" evidence="7">
    <location>
        <begin position="368"/>
        <end position="386"/>
    </location>
</feature>
<feature type="transmembrane region" description="Helical" evidence="7">
    <location>
        <begin position="127"/>
        <end position="145"/>
    </location>
</feature>
<evidence type="ECO:0000259" key="8">
    <source>
        <dbReference type="PROSITE" id="PS50850"/>
    </source>
</evidence>
<evidence type="ECO:0000256" key="3">
    <source>
        <dbReference type="ARBA" id="ARBA00022692"/>
    </source>
</evidence>
<evidence type="ECO:0000256" key="5">
    <source>
        <dbReference type="ARBA" id="ARBA00023063"/>
    </source>
</evidence>
<feature type="transmembrane region" description="Helical" evidence="7">
    <location>
        <begin position="426"/>
        <end position="450"/>
    </location>
</feature>
<sequence length="529" mass="57757">MINATARLVPLSFEFHQLNKSGLHAKPHHDLLGFTVARQHMALKTIPLFTWSEPRIRTLHFTWLAFFITFLIWFAHAPLMPVLKQYFGLTPEQVKAILMLNVAITIPARILIGVLVDKFGPRKSYSFLLAFCGALCLLFAAAQSFEWLAVMRFLLGFVGAGFVIGIRLVSEWFPAREVGIAEGIYGGWGNFGAAVASMTMPLLALAFGGDDGWRYAIGTTGVIALIYSVIFYRNVSDTPKGATYFKPQKMGGLEVTSKGDFIFYALMNVPLYLALALLTWRLSPEGLKLLSAEGALIAYVVIAALALYQWTKIWHVNKHLFTGEHPAAPSYKFKQVAILNLSYMACFGSELAVVSMLPLFFIDTFHVSPVYAGMTAGCFAVMNLFARPSGGLFSDAYGRRKMLVICLLGQTIGYAAMSQMGSEWSIVMAIATVLATSVFVQGACGAVYSVVPLIQRRMTGQIAGMAGAYGNVGGVTFLTILSMVSPATFFWVLAGISALALASAFFLDEPKGHMVEKDEHGNVHLIAVE</sequence>
<feature type="transmembrane region" description="Helical" evidence="7">
    <location>
        <begin position="341"/>
        <end position="362"/>
    </location>
</feature>
<evidence type="ECO:0000256" key="7">
    <source>
        <dbReference type="SAM" id="Phobius"/>
    </source>
</evidence>
<evidence type="ECO:0000256" key="6">
    <source>
        <dbReference type="ARBA" id="ARBA00023136"/>
    </source>
</evidence>
<keyword evidence="5" id="KW-0534">Nitrate assimilation</keyword>
<dbReference type="InterPro" id="IPR044772">
    <property type="entry name" value="NO3_transporter"/>
</dbReference>
<name>A0A2T5IVK0_9GAMM</name>
<feature type="transmembrane region" description="Helical" evidence="7">
    <location>
        <begin position="213"/>
        <end position="232"/>
    </location>
</feature>
<comment type="similarity">
    <text evidence="2">Belongs to the major facilitator superfamily. Nitrate/nitrite porter (TC 2.A.1.8) family.</text>
</comment>
<comment type="subcellular location">
    <subcellularLocation>
        <location evidence="1">Membrane</location>
        <topology evidence="1">Multi-pass membrane protein</topology>
    </subcellularLocation>
</comment>
<feature type="domain" description="Major facilitator superfamily (MFS) profile" evidence="8">
    <location>
        <begin position="58"/>
        <end position="512"/>
    </location>
</feature>
<feature type="transmembrane region" description="Helical" evidence="7">
    <location>
        <begin position="462"/>
        <end position="483"/>
    </location>
</feature>
<feature type="transmembrane region" description="Helical" evidence="7">
    <location>
        <begin position="151"/>
        <end position="173"/>
    </location>
</feature>
<dbReference type="PANTHER" id="PTHR23515">
    <property type="entry name" value="HIGH-AFFINITY NITRATE TRANSPORTER 2.3"/>
    <property type="match status" value="1"/>
</dbReference>
<dbReference type="Gene3D" id="1.20.1250.20">
    <property type="entry name" value="MFS general substrate transporter like domains"/>
    <property type="match status" value="2"/>
</dbReference>
<dbReference type="InterPro" id="IPR020846">
    <property type="entry name" value="MFS_dom"/>
</dbReference>
<feature type="transmembrane region" description="Helical" evidence="7">
    <location>
        <begin position="289"/>
        <end position="308"/>
    </location>
</feature>
<keyword evidence="10" id="KW-1185">Reference proteome</keyword>
<keyword evidence="6 7" id="KW-0472">Membrane</keyword>
<keyword evidence="3 7" id="KW-0812">Transmembrane</keyword>
<feature type="transmembrane region" description="Helical" evidence="7">
    <location>
        <begin position="261"/>
        <end position="283"/>
    </location>
</feature>
<dbReference type="GO" id="GO:0016020">
    <property type="term" value="C:membrane"/>
    <property type="evidence" value="ECO:0007669"/>
    <property type="project" value="UniProtKB-SubCell"/>
</dbReference>
<evidence type="ECO:0000313" key="9">
    <source>
        <dbReference type="EMBL" id="PTQ87928.1"/>
    </source>
</evidence>